<evidence type="ECO:0000313" key="2">
    <source>
        <dbReference type="WBParaSite" id="ALUE_0001390101-mRNA-1"/>
    </source>
</evidence>
<sequence length="55" mass="6491">TCPVQLFLGLYDSKTNFSCSFPQTLLSQRYHKCTFHYVKYFCSTSISIIQWGMNR</sequence>
<organism evidence="1 2">
    <name type="scientific">Ascaris lumbricoides</name>
    <name type="common">Giant roundworm</name>
    <dbReference type="NCBI Taxonomy" id="6252"/>
    <lineage>
        <taxon>Eukaryota</taxon>
        <taxon>Metazoa</taxon>
        <taxon>Ecdysozoa</taxon>
        <taxon>Nematoda</taxon>
        <taxon>Chromadorea</taxon>
        <taxon>Rhabditida</taxon>
        <taxon>Spirurina</taxon>
        <taxon>Ascaridomorpha</taxon>
        <taxon>Ascaridoidea</taxon>
        <taxon>Ascarididae</taxon>
        <taxon>Ascaris</taxon>
    </lineage>
</organism>
<dbReference type="WBParaSite" id="ALUE_0001390101-mRNA-1">
    <property type="protein sequence ID" value="ALUE_0001390101-mRNA-1"/>
    <property type="gene ID" value="ALUE_0001390101"/>
</dbReference>
<protein>
    <submittedName>
        <fullName evidence="2">Ovule protein</fullName>
    </submittedName>
</protein>
<dbReference type="AlphaFoldDB" id="A0A0M3I916"/>
<evidence type="ECO:0000313" key="1">
    <source>
        <dbReference type="Proteomes" id="UP000036681"/>
    </source>
</evidence>
<name>A0A0M3I916_ASCLU</name>
<accession>A0A0M3I916</accession>
<proteinExistence type="predicted"/>
<dbReference type="Proteomes" id="UP000036681">
    <property type="component" value="Unplaced"/>
</dbReference>
<keyword evidence="1" id="KW-1185">Reference proteome</keyword>
<reference evidence="2" key="1">
    <citation type="submission" date="2017-02" db="UniProtKB">
        <authorList>
            <consortium name="WormBaseParasite"/>
        </authorList>
    </citation>
    <scope>IDENTIFICATION</scope>
</reference>